<dbReference type="AlphaFoldDB" id="A0A382MEH2"/>
<dbReference type="PANTHER" id="PTHR43798:SF33">
    <property type="entry name" value="HYDROLASE, PUTATIVE (AFU_ORTHOLOGUE AFUA_2G14860)-RELATED"/>
    <property type="match status" value="1"/>
</dbReference>
<gene>
    <name evidence="2" type="ORF">METZ01_LOCUS300247</name>
</gene>
<dbReference type="InterPro" id="IPR000073">
    <property type="entry name" value="AB_hydrolase_1"/>
</dbReference>
<dbReference type="PANTHER" id="PTHR43798">
    <property type="entry name" value="MONOACYLGLYCEROL LIPASE"/>
    <property type="match status" value="1"/>
</dbReference>
<organism evidence="2">
    <name type="scientific">marine metagenome</name>
    <dbReference type="NCBI Taxonomy" id="408172"/>
    <lineage>
        <taxon>unclassified sequences</taxon>
        <taxon>metagenomes</taxon>
        <taxon>ecological metagenomes</taxon>
    </lineage>
</organism>
<evidence type="ECO:0000313" key="2">
    <source>
        <dbReference type="EMBL" id="SVC47393.1"/>
    </source>
</evidence>
<dbReference type="Gene3D" id="3.40.50.1820">
    <property type="entry name" value="alpha/beta hydrolase"/>
    <property type="match status" value="1"/>
</dbReference>
<dbReference type="GO" id="GO:0016020">
    <property type="term" value="C:membrane"/>
    <property type="evidence" value="ECO:0007669"/>
    <property type="project" value="TreeGrafter"/>
</dbReference>
<dbReference type="InterPro" id="IPR029058">
    <property type="entry name" value="AB_hydrolase_fold"/>
</dbReference>
<proteinExistence type="predicted"/>
<sequence>MESKFVQAGTVRLEYFEQGHGLDTLVLVHGYASSAAIWRYTLEHLSEDRFRVIALNNRGAGESDHSSSEGPFNEEDYSVETFANDLYNVTEALGLDGFTLVGHSMGGATVAQFALDHQSRIKGLVLMNPTPLRGRDLKDGWEEELRELLRSPEPPAGDMGFQAPHVTDDFKESVMADIARNPVERFIGGRRSMAALRLRDRLKKIEVPTLVMGGDRDTTVGVDNILAEYQALSKSYRHLHFYHGTGHSPNVEVGRWVGTMVGNFSDMAWSLDLQTQKSR</sequence>
<reference evidence="2" key="1">
    <citation type="submission" date="2018-05" db="EMBL/GenBank/DDBJ databases">
        <authorList>
            <person name="Lanie J.A."/>
            <person name="Ng W.-L."/>
            <person name="Kazmierczak K.M."/>
            <person name="Andrzejewski T.M."/>
            <person name="Davidsen T.M."/>
            <person name="Wayne K.J."/>
            <person name="Tettelin H."/>
            <person name="Glass J.I."/>
            <person name="Rusch D."/>
            <person name="Podicherti R."/>
            <person name="Tsui H.-C.T."/>
            <person name="Winkler M.E."/>
        </authorList>
    </citation>
    <scope>NUCLEOTIDE SEQUENCE</scope>
</reference>
<protein>
    <recommendedName>
        <fullName evidence="1">AB hydrolase-1 domain-containing protein</fullName>
    </recommendedName>
</protein>
<dbReference type="SUPFAM" id="SSF53474">
    <property type="entry name" value="alpha/beta-Hydrolases"/>
    <property type="match status" value="1"/>
</dbReference>
<feature type="domain" description="AB hydrolase-1" evidence="1">
    <location>
        <begin position="24"/>
        <end position="248"/>
    </location>
</feature>
<dbReference type="PRINTS" id="PR00111">
    <property type="entry name" value="ABHYDROLASE"/>
</dbReference>
<evidence type="ECO:0000259" key="1">
    <source>
        <dbReference type="Pfam" id="PF00561"/>
    </source>
</evidence>
<accession>A0A382MEH2</accession>
<dbReference type="EMBL" id="UINC01093181">
    <property type="protein sequence ID" value="SVC47393.1"/>
    <property type="molecule type" value="Genomic_DNA"/>
</dbReference>
<dbReference type="Pfam" id="PF00561">
    <property type="entry name" value="Abhydrolase_1"/>
    <property type="match status" value="1"/>
</dbReference>
<dbReference type="InterPro" id="IPR050266">
    <property type="entry name" value="AB_hydrolase_sf"/>
</dbReference>
<name>A0A382MEH2_9ZZZZ</name>